<comment type="caution">
    <text evidence="3">The sequence shown here is derived from an EMBL/GenBank/DDBJ whole genome shotgun (WGS) entry which is preliminary data.</text>
</comment>
<dbReference type="InterPro" id="IPR005184">
    <property type="entry name" value="DUF306_Meta_HslJ"/>
</dbReference>
<dbReference type="Proteomes" id="UP000721861">
    <property type="component" value="Unassembled WGS sequence"/>
</dbReference>
<dbReference type="PANTHER" id="PTHR35535:SF1">
    <property type="entry name" value="HEAT SHOCK PROTEIN HSLJ"/>
    <property type="match status" value="1"/>
</dbReference>
<proteinExistence type="predicted"/>
<dbReference type="InterPro" id="IPR053147">
    <property type="entry name" value="Hsp_HslJ-like"/>
</dbReference>
<reference evidence="3 4" key="1">
    <citation type="journal article" date="2014" name="Int. J. Syst. Evol. Microbiol.">
        <title>Carboxylicivirga gen. nov. in the family Marinilabiliaceae with two novel species, Carboxylicivirga mesophila sp. nov. and Carboxylicivirga taeanensis sp. nov., and reclassification of Cytophaga fermentans as Saccharicrinis fermentans gen. nov., comb. nov.</title>
        <authorList>
            <person name="Yang S.H."/>
            <person name="Seo H.S."/>
            <person name="Woo J.H."/>
            <person name="Oh H.M."/>
            <person name="Jang H."/>
            <person name="Lee J.H."/>
            <person name="Kim S.J."/>
            <person name="Kwon K.K."/>
        </authorList>
    </citation>
    <scope>NUCLEOTIDE SEQUENCE [LARGE SCALE GENOMIC DNA]</scope>
    <source>
        <strain evidence="3 4">JCM 18290</strain>
    </source>
</reference>
<dbReference type="InterPro" id="IPR038670">
    <property type="entry name" value="HslJ-like_sf"/>
</dbReference>
<dbReference type="Pfam" id="PF03724">
    <property type="entry name" value="META"/>
    <property type="match status" value="1"/>
</dbReference>
<evidence type="ECO:0000259" key="2">
    <source>
        <dbReference type="Pfam" id="PF03724"/>
    </source>
</evidence>
<evidence type="ECO:0000313" key="4">
    <source>
        <dbReference type="Proteomes" id="UP000721861"/>
    </source>
</evidence>
<keyword evidence="4" id="KW-1185">Reference proteome</keyword>
<dbReference type="EMBL" id="JAGUCN010000007">
    <property type="protein sequence ID" value="MBS2211372.1"/>
    <property type="molecule type" value="Genomic_DNA"/>
</dbReference>
<sequence length="152" mass="16563">MKKLFVALMAVAALVSCKSTQGTSQEKASNKQNISELFVEANQWELISFNGQAAKEAGFTLKTPTLVINMAENKAGGNSGCNSFGGEAIVEGSTLTIDKVFSTKMYCDGVPEIEFFQMLQQTLNYTIKGEVLQLTKDGQVIMEFKLKDESAE</sequence>
<name>A0ABS5K922_9BACT</name>
<dbReference type="RefSeq" id="WP_212227487.1">
    <property type="nucleotide sequence ID" value="NZ_JAGUCN010000007.1"/>
</dbReference>
<organism evidence="3 4">
    <name type="scientific">Carboxylicivirga mesophila</name>
    <dbReference type="NCBI Taxonomy" id="1166478"/>
    <lineage>
        <taxon>Bacteria</taxon>
        <taxon>Pseudomonadati</taxon>
        <taxon>Bacteroidota</taxon>
        <taxon>Bacteroidia</taxon>
        <taxon>Marinilabiliales</taxon>
        <taxon>Marinilabiliaceae</taxon>
        <taxon>Carboxylicivirga</taxon>
    </lineage>
</organism>
<dbReference type="PROSITE" id="PS51257">
    <property type="entry name" value="PROKAR_LIPOPROTEIN"/>
    <property type="match status" value="1"/>
</dbReference>
<dbReference type="Gene3D" id="2.40.128.270">
    <property type="match status" value="1"/>
</dbReference>
<gene>
    <name evidence="3" type="ORF">KEM09_08170</name>
</gene>
<feature type="domain" description="DUF306" evidence="2">
    <location>
        <begin position="41"/>
        <end position="145"/>
    </location>
</feature>
<accession>A0ABS5K922</accession>
<evidence type="ECO:0000313" key="3">
    <source>
        <dbReference type="EMBL" id="MBS2211372.1"/>
    </source>
</evidence>
<protein>
    <submittedName>
        <fullName evidence="3">META domain-containing protein</fullName>
    </submittedName>
</protein>
<feature type="signal peptide" evidence="1">
    <location>
        <begin position="1"/>
        <end position="21"/>
    </location>
</feature>
<keyword evidence="1" id="KW-0732">Signal</keyword>
<dbReference type="PANTHER" id="PTHR35535">
    <property type="entry name" value="HEAT SHOCK PROTEIN HSLJ"/>
    <property type="match status" value="1"/>
</dbReference>
<feature type="chain" id="PRO_5046937321" evidence="1">
    <location>
        <begin position="22"/>
        <end position="152"/>
    </location>
</feature>
<evidence type="ECO:0000256" key="1">
    <source>
        <dbReference type="SAM" id="SignalP"/>
    </source>
</evidence>